<dbReference type="PANTHER" id="PTHR21039">
    <property type="entry name" value="HISTIDINOL PHOSPHATASE-RELATED"/>
    <property type="match status" value="1"/>
</dbReference>
<proteinExistence type="inferred from homology"/>
<dbReference type="GO" id="GO:0004401">
    <property type="term" value="F:histidinol-phosphatase activity"/>
    <property type="evidence" value="ECO:0007669"/>
    <property type="project" value="UniProtKB-UniRule"/>
</dbReference>
<dbReference type="PANTHER" id="PTHR21039:SF0">
    <property type="entry name" value="HISTIDINOL-PHOSPHATASE"/>
    <property type="match status" value="1"/>
</dbReference>
<reference evidence="10" key="1">
    <citation type="submission" date="2016-06" db="EMBL/GenBank/DDBJ databases">
        <title>Draft Genome sequence of the fungus Inonotus baumii.</title>
        <authorList>
            <person name="Zhu H."/>
            <person name="Lin W."/>
        </authorList>
    </citation>
    <scope>NUCLEOTIDE SEQUENCE</scope>
    <source>
        <strain evidence="10">821</strain>
    </source>
</reference>
<evidence type="ECO:0000256" key="2">
    <source>
        <dbReference type="ARBA" id="ARBA00009152"/>
    </source>
</evidence>
<evidence type="ECO:0000256" key="6">
    <source>
        <dbReference type="ARBA" id="ARBA00023102"/>
    </source>
</evidence>
<evidence type="ECO:0000256" key="4">
    <source>
        <dbReference type="ARBA" id="ARBA00022605"/>
    </source>
</evidence>
<dbReference type="InterPro" id="IPR016195">
    <property type="entry name" value="Pol/histidinol_Pase-like"/>
</dbReference>
<evidence type="ECO:0000256" key="1">
    <source>
        <dbReference type="ARBA" id="ARBA00004970"/>
    </source>
</evidence>
<keyword evidence="6 8" id="KW-0368">Histidine biosynthesis</keyword>
<dbReference type="EMBL" id="LNZH02000171">
    <property type="protein sequence ID" value="OCB88799.1"/>
    <property type="molecule type" value="Genomic_DNA"/>
</dbReference>
<dbReference type="InterPro" id="IPR004013">
    <property type="entry name" value="PHP_dom"/>
</dbReference>
<dbReference type="Pfam" id="PF02811">
    <property type="entry name" value="PHP"/>
    <property type="match status" value="1"/>
</dbReference>
<keyword evidence="4 8" id="KW-0028">Amino-acid biosynthesis</keyword>
<accession>A0A9Q5HZL2</accession>
<comment type="pathway">
    <text evidence="1 8">Amino-acid biosynthesis; L-histidine biosynthesis; L-histidine from 5-phospho-alpha-D-ribose 1-diphosphate: step 8/9.</text>
</comment>
<comment type="catalytic activity">
    <reaction evidence="7 8">
        <text>L-histidinol phosphate + H2O = L-histidinol + phosphate</text>
        <dbReference type="Rhea" id="RHEA:14465"/>
        <dbReference type="ChEBI" id="CHEBI:15377"/>
        <dbReference type="ChEBI" id="CHEBI:43474"/>
        <dbReference type="ChEBI" id="CHEBI:57699"/>
        <dbReference type="ChEBI" id="CHEBI:57980"/>
        <dbReference type="EC" id="3.1.3.15"/>
    </reaction>
</comment>
<dbReference type="GO" id="GO:0005737">
    <property type="term" value="C:cytoplasm"/>
    <property type="evidence" value="ECO:0007669"/>
    <property type="project" value="TreeGrafter"/>
</dbReference>
<dbReference type="InterPro" id="IPR010140">
    <property type="entry name" value="Histidinol_P_phosphatase_HisJ"/>
</dbReference>
<dbReference type="AlphaFoldDB" id="A0A9Q5HZL2"/>
<evidence type="ECO:0000256" key="5">
    <source>
        <dbReference type="ARBA" id="ARBA00022801"/>
    </source>
</evidence>
<dbReference type="EC" id="3.1.3.15" evidence="3 8"/>
<name>A0A9Q5HZL2_SANBA</name>
<organism evidence="10 11">
    <name type="scientific">Sanghuangporus baumii</name>
    <name type="common">Phellinus baumii</name>
    <dbReference type="NCBI Taxonomy" id="108892"/>
    <lineage>
        <taxon>Eukaryota</taxon>
        <taxon>Fungi</taxon>
        <taxon>Dikarya</taxon>
        <taxon>Basidiomycota</taxon>
        <taxon>Agaricomycotina</taxon>
        <taxon>Agaricomycetes</taxon>
        <taxon>Hymenochaetales</taxon>
        <taxon>Hymenochaetaceae</taxon>
        <taxon>Sanghuangporus</taxon>
    </lineage>
</organism>
<evidence type="ECO:0000256" key="3">
    <source>
        <dbReference type="ARBA" id="ARBA00013085"/>
    </source>
</evidence>
<evidence type="ECO:0000259" key="9">
    <source>
        <dbReference type="Pfam" id="PF02811"/>
    </source>
</evidence>
<comment type="similarity">
    <text evidence="2 8">Belongs to the PHP hydrolase family. HisK subfamily.</text>
</comment>
<dbReference type="GO" id="GO:0000105">
    <property type="term" value="P:L-histidine biosynthetic process"/>
    <property type="evidence" value="ECO:0007669"/>
    <property type="project" value="UniProtKB-UniRule"/>
</dbReference>
<dbReference type="Gene3D" id="3.20.20.140">
    <property type="entry name" value="Metal-dependent hydrolases"/>
    <property type="match status" value="1"/>
</dbReference>
<evidence type="ECO:0000313" key="11">
    <source>
        <dbReference type="Proteomes" id="UP000757232"/>
    </source>
</evidence>
<dbReference type="Proteomes" id="UP000757232">
    <property type="component" value="Unassembled WGS sequence"/>
</dbReference>
<dbReference type="CDD" id="cd12110">
    <property type="entry name" value="PHP_HisPPase_Hisj_like"/>
    <property type="match status" value="1"/>
</dbReference>
<gene>
    <name evidence="10" type="ORF">A7U60_g4089</name>
</gene>
<dbReference type="SUPFAM" id="SSF89550">
    <property type="entry name" value="PHP domain-like"/>
    <property type="match status" value="1"/>
</dbReference>
<protein>
    <recommendedName>
        <fullName evidence="3 8">Histidinol-phosphatase</fullName>
        <shortName evidence="8">HolPase</shortName>
        <ecNumber evidence="3 8">3.1.3.15</ecNumber>
    </recommendedName>
</protein>
<keyword evidence="11" id="KW-1185">Reference proteome</keyword>
<evidence type="ECO:0000313" key="10">
    <source>
        <dbReference type="EMBL" id="OCB88799.1"/>
    </source>
</evidence>
<dbReference type="OrthoDB" id="5957391at2759"/>
<keyword evidence="5 8" id="KW-0378">Hydrolase</keyword>
<evidence type="ECO:0000256" key="8">
    <source>
        <dbReference type="RuleBase" id="RU366003"/>
    </source>
</evidence>
<feature type="domain" description="PHP" evidence="9">
    <location>
        <begin position="5"/>
        <end position="187"/>
    </location>
</feature>
<comment type="caution">
    <text evidence="10">The sequence shown here is derived from an EMBL/GenBank/DDBJ whole genome shotgun (WGS) entry which is preliminary data.</text>
</comment>
<dbReference type="NCBIfam" id="TIGR01856">
    <property type="entry name" value="hisJ_fam"/>
    <property type="match status" value="1"/>
</dbReference>
<evidence type="ECO:0000256" key="7">
    <source>
        <dbReference type="ARBA" id="ARBA00049158"/>
    </source>
</evidence>
<sequence length="314" mass="36089">MPFSHHSHSGQFCKHASGTLEEIVLEAIRQKFTIYGLSEHVPRYRLGDRYPEEQQTSLEELEAQFDAFVEEAHRLKQAYSSIITLLVGAETEYITPEDCCHLTEVLERHKGRIEYLVGSVHHVNEIAIDFDKPTFECALQSLSAKKAAGDTTVEEFLETYIDAQYELITRFQPEIIGHFDLCRLYTPDLDFRGFPGVLGKIKRNISYACGYGALFEFNAAAFRKGWVTAYPGIDIVEEILRVGGRFTLSDDSHGPHAVGLNYDKLYAYLRELGITELWYLQTDDSVQHDRRAKPFKLEGKWWLNEFWRARGIPL</sequence>